<dbReference type="PANTHER" id="PTHR36617:SF15">
    <property type="entry name" value="REVERSE TRANSCRIPTASE ZINC-BINDING DOMAIN-CONTAINING PROTEIN"/>
    <property type="match status" value="1"/>
</dbReference>
<feature type="domain" description="Reverse transcriptase zinc-binding" evidence="2">
    <location>
        <begin position="223"/>
        <end position="286"/>
    </location>
</feature>
<dbReference type="PANTHER" id="PTHR36617">
    <property type="entry name" value="PROTEIN, PUTATIVE-RELATED"/>
    <property type="match status" value="1"/>
</dbReference>
<feature type="signal peptide" evidence="1">
    <location>
        <begin position="1"/>
        <end position="16"/>
    </location>
</feature>
<protein>
    <recommendedName>
        <fullName evidence="2">Reverse transcriptase zinc-binding domain-containing protein</fullName>
    </recommendedName>
</protein>
<dbReference type="EMBL" id="QGNW01001235">
    <property type="protein sequence ID" value="RVW49061.1"/>
    <property type="molecule type" value="Genomic_DNA"/>
</dbReference>
<reference evidence="3 4" key="1">
    <citation type="journal article" date="2018" name="PLoS Genet.">
        <title>Population sequencing reveals clonal diversity and ancestral inbreeding in the grapevine cultivar Chardonnay.</title>
        <authorList>
            <person name="Roach M.J."/>
            <person name="Johnson D.L."/>
            <person name="Bohlmann J."/>
            <person name="van Vuuren H.J."/>
            <person name="Jones S.J."/>
            <person name="Pretorius I.S."/>
            <person name="Schmidt S.A."/>
            <person name="Borneman A.R."/>
        </authorList>
    </citation>
    <scope>NUCLEOTIDE SEQUENCE [LARGE SCALE GENOMIC DNA]</scope>
    <source>
        <strain evidence="4">cv. Chardonnay</strain>
        <tissue evidence="3">Leaf</tissue>
    </source>
</reference>
<name>A0A438EMT3_VITVI</name>
<organism evidence="3 4">
    <name type="scientific">Vitis vinifera</name>
    <name type="common">Grape</name>
    <dbReference type="NCBI Taxonomy" id="29760"/>
    <lineage>
        <taxon>Eukaryota</taxon>
        <taxon>Viridiplantae</taxon>
        <taxon>Streptophyta</taxon>
        <taxon>Embryophyta</taxon>
        <taxon>Tracheophyta</taxon>
        <taxon>Spermatophyta</taxon>
        <taxon>Magnoliopsida</taxon>
        <taxon>eudicotyledons</taxon>
        <taxon>Gunneridae</taxon>
        <taxon>Pentapetalae</taxon>
        <taxon>rosids</taxon>
        <taxon>Vitales</taxon>
        <taxon>Vitaceae</taxon>
        <taxon>Viteae</taxon>
        <taxon>Vitis</taxon>
    </lineage>
</organism>
<dbReference type="Pfam" id="PF13966">
    <property type="entry name" value="zf-RVT"/>
    <property type="match status" value="1"/>
</dbReference>
<sequence length="290" mass="33567">MMYLSWLLMWFEAISGLKINLDKSELIPIGEVNDIEELALELGCKIQRNFLQGGEALEQKTHLVRWDTVCLDKRKGGLGKRVISGKYGEKERGWCTREVREGFGVGMWKAIRKEWGLVSSRISYTVDNGQRVKFWKDKWCGNGLLCNSFLSLFSLASSKNAWVEDVWNSSILGERGWSPSFSRPLSDWEVGCAKRFLSCLEGMRAYRNEEDRVLWIENKNGRYTMKSFCMALESRTSISFPWSNIWKAWVHPRVSFFTWEATWGKVLTLDQCGKQEKELPLREKCSLSKG</sequence>
<dbReference type="Proteomes" id="UP000288805">
    <property type="component" value="Unassembled WGS sequence"/>
</dbReference>
<comment type="caution">
    <text evidence="3">The sequence shown here is derived from an EMBL/GenBank/DDBJ whole genome shotgun (WGS) entry which is preliminary data.</text>
</comment>
<proteinExistence type="predicted"/>
<evidence type="ECO:0000256" key="1">
    <source>
        <dbReference type="SAM" id="SignalP"/>
    </source>
</evidence>
<evidence type="ECO:0000313" key="4">
    <source>
        <dbReference type="Proteomes" id="UP000288805"/>
    </source>
</evidence>
<gene>
    <name evidence="3" type="ORF">CK203_080996</name>
</gene>
<accession>A0A438EMT3</accession>
<dbReference type="AlphaFoldDB" id="A0A438EMT3"/>
<dbReference type="InterPro" id="IPR026960">
    <property type="entry name" value="RVT-Znf"/>
</dbReference>
<feature type="chain" id="PRO_5019152058" description="Reverse transcriptase zinc-binding domain-containing protein" evidence="1">
    <location>
        <begin position="17"/>
        <end position="290"/>
    </location>
</feature>
<evidence type="ECO:0000259" key="2">
    <source>
        <dbReference type="Pfam" id="PF13966"/>
    </source>
</evidence>
<keyword evidence="1" id="KW-0732">Signal</keyword>
<evidence type="ECO:0000313" key="3">
    <source>
        <dbReference type="EMBL" id="RVW49061.1"/>
    </source>
</evidence>